<evidence type="ECO:0000256" key="3">
    <source>
        <dbReference type="ARBA" id="ARBA00010487"/>
    </source>
</evidence>
<keyword evidence="9 12" id="KW-1133">Transmembrane helix</keyword>
<evidence type="ECO:0000256" key="6">
    <source>
        <dbReference type="ARBA" id="ARBA00022687"/>
    </source>
</evidence>
<dbReference type="GO" id="GO:0004888">
    <property type="term" value="F:transmembrane signaling receptor activity"/>
    <property type="evidence" value="ECO:0007669"/>
    <property type="project" value="TreeGrafter"/>
</dbReference>
<evidence type="ECO:0000256" key="12">
    <source>
        <dbReference type="SAM" id="Phobius"/>
    </source>
</evidence>
<keyword evidence="6" id="KW-0879">Wnt signaling pathway</keyword>
<dbReference type="Proteomes" id="UP001152622">
    <property type="component" value="Chromosome 3"/>
</dbReference>
<dbReference type="InterPro" id="IPR008075">
    <property type="entry name" value="LIMR"/>
</dbReference>
<evidence type="ECO:0000256" key="7">
    <source>
        <dbReference type="ARBA" id="ARBA00022692"/>
    </source>
</evidence>
<feature type="transmembrane region" description="Helical" evidence="12">
    <location>
        <begin position="20"/>
        <end position="38"/>
    </location>
</feature>
<accession>A0A9Q1J738</accession>
<evidence type="ECO:0000313" key="14">
    <source>
        <dbReference type="Proteomes" id="UP001152622"/>
    </source>
</evidence>
<feature type="transmembrane region" description="Helical" evidence="12">
    <location>
        <begin position="112"/>
        <end position="134"/>
    </location>
</feature>
<evidence type="ECO:0000256" key="8">
    <source>
        <dbReference type="ARBA" id="ARBA00022824"/>
    </source>
</evidence>
<evidence type="ECO:0000256" key="11">
    <source>
        <dbReference type="ARBA" id="ARBA00023170"/>
    </source>
</evidence>
<comment type="caution">
    <text evidence="13">The sequence shown here is derived from an EMBL/GenBank/DDBJ whole genome shotgun (WGS) entry which is preliminary data.</text>
</comment>
<evidence type="ECO:0000256" key="9">
    <source>
        <dbReference type="ARBA" id="ARBA00022989"/>
    </source>
</evidence>
<dbReference type="EMBL" id="JAINUF010000003">
    <property type="protein sequence ID" value="KAJ8370054.1"/>
    <property type="molecule type" value="Genomic_DNA"/>
</dbReference>
<dbReference type="PANTHER" id="PTHR12625:SF2">
    <property type="entry name" value="PROTEIN LMBR1L"/>
    <property type="match status" value="1"/>
</dbReference>
<keyword evidence="14" id="KW-1185">Reference proteome</keyword>
<keyword evidence="7 12" id="KW-0812">Transmembrane</keyword>
<dbReference type="PANTHER" id="PTHR12625">
    <property type="entry name" value="LIPOCALIN-1 INTERACTING MEMBRANE RECEPTOR LIMR"/>
    <property type="match status" value="1"/>
</dbReference>
<dbReference type="OrthoDB" id="5596951at2759"/>
<reference evidence="13" key="1">
    <citation type="journal article" date="2023" name="Science">
        <title>Genome structures resolve the early diversification of teleost fishes.</title>
        <authorList>
            <person name="Parey E."/>
            <person name="Louis A."/>
            <person name="Montfort J."/>
            <person name="Bouchez O."/>
            <person name="Roques C."/>
            <person name="Iampietro C."/>
            <person name="Lluch J."/>
            <person name="Castinel A."/>
            <person name="Donnadieu C."/>
            <person name="Desvignes T."/>
            <person name="Floi Bucao C."/>
            <person name="Jouanno E."/>
            <person name="Wen M."/>
            <person name="Mejri S."/>
            <person name="Dirks R."/>
            <person name="Jansen H."/>
            <person name="Henkel C."/>
            <person name="Chen W.J."/>
            <person name="Zahm M."/>
            <person name="Cabau C."/>
            <person name="Klopp C."/>
            <person name="Thompson A.W."/>
            <person name="Robinson-Rechavi M."/>
            <person name="Braasch I."/>
            <person name="Lecointre G."/>
            <person name="Bobe J."/>
            <person name="Postlethwait J.H."/>
            <person name="Berthelot C."/>
            <person name="Roest Crollius H."/>
            <person name="Guiguen Y."/>
        </authorList>
    </citation>
    <scope>NUCLEOTIDE SEQUENCE</scope>
    <source>
        <strain evidence="13">WJC10195</strain>
    </source>
</reference>
<dbReference type="InterPro" id="IPR006876">
    <property type="entry name" value="LMBR1-like_membr_prot"/>
</dbReference>
<proteinExistence type="inferred from homology"/>
<evidence type="ECO:0000256" key="1">
    <source>
        <dbReference type="ARBA" id="ARBA00004477"/>
    </source>
</evidence>
<evidence type="ECO:0000256" key="2">
    <source>
        <dbReference type="ARBA" id="ARBA00004651"/>
    </source>
</evidence>
<feature type="transmembrane region" description="Helical" evidence="12">
    <location>
        <begin position="63"/>
        <end position="82"/>
    </location>
</feature>
<evidence type="ECO:0000313" key="13">
    <source>
        <dbReference type="EMBL" id="KAJ8370054.1"/>
    </source>
</evidence>
<evidence type="ECO:0000256" key="10">
    <source>
        <dbReference type="ARBA" id="ARBA00023136"/>
    </source>
</evidence>
<comment type="subcellular location">
    <subcellularLocation>
        <location evidence="2">Cell membrane</location>
        <topology evidence="2">Multi-pass membrane protein</topology>
    </subcellularLocation>
    <subcellularLocation>
        <location evidence="1">Endoplasmic reticulum membrane</location>
        <topology evidence="1">Multi-pass membrane protein</topology>
    </subcellularLocation>
</comment>
<dbReference type="GO" id="GO:0016055">
    <property type="term" value="P:Wnt signaling pathway"/>
    <property type="evidence" value="ECO:0007669"/>
    <property type="project" value="UniProtKB-KW"/>
</dbReference>
<protein>
    <submittedName>
        <fullName evidence="13">Uncharacterized protein</fullName>
    </submittedName>
</protein>
<keyword evidence="4" id="KW-1003">Cell membrane</keyword>
<dbReference type="GO" id="GO:0006898">
    <property type="term" value="P:receptor-mediated endocytosis"/>
    <property type="evidence" value="ECO:0007669"/>
    <property type="project" value="TreeGrafter"/>
</dbReference>
<comment type="similarity">
    <text evidence="3">Belongs to the LIMR family.</text>
</comment>
<evidence type="ECO:0000256" key="4">
    <source>
        <dbReference type="ARBA" id="ARBA00022475"/>
    </source>
</evidence>
<dbReference type="GO" id="GO:0005886">
    <property type="term" value="C:plasma membrane"/>
    <property type="evidence" value="ECO:0007669"/>
    <property type="project" value="UniProtKB-SubCell"/>
</dbReference>
<dbReference type="Pfam" id="PF04791">
    <property type="entry name" value="LMBR1"/>
    <property type="match status" value="1"/>
</dbReference>
<sequence>MEGDDVSVREQIFHNRVREIIICILLFICLYILSYFIITHFKKTFCVCEFVSDDSEEATVNRIALWLCTFTLSVSMGAVLLLPSPSCPNEGAALLPAQLLHAVAHGSLIHGLWNLVFLFSNLSLFFLMPFAYFFTESEGFVGSKKGLIWPLVRDGGGAAAPHPAGARHRVGGPAALLHHDTAQESLYDMWEYYLPYLYSGISLFGVLLLLLCTPFGLSRMFSITGSLLVKPRLLENVEETVSCALFEEASLSRKLTGEASCWINLNMEVVKRRVSQCAGPAHCLGDEEEGVAVAA</sequence>
<organism evidence="13 14">
    <name type="scientific">Synaphobranchus kaupii</name>
    <name type="common">Kaup's arrowtooth eel</name>
    <dbReference type="NCBI Taxonomy" id="118154"/>
    <lineage>
        <taxon>Eukaryota</taxon>
        <taxon>Metazoa</taxon>
        <taxon>Chordata</taxon>
        <taxon>Craniata</taxon>
        <taxon>Vertebrata</taxon>
        <taxon>Euteleostomi</taxon>
        <taxon>Actinopterygii</taxon>
        <taxon>Neopterygii</taxon>
        <taxon>Teleostei</taxon>
        <taxon>Anguilliformes</taxon>
        <taxon>Synaphobranchidae</taxon>
        <taxon>Synaphobranchus</taxon>
    </lineage>
</organism>
<evidence type="ECO:0000256" key="5">
    <source>
        <dbReference type="ARBA" id="ARBA00022583"/>
    </source>
</evidence>
<keyword evidence="5" id="KW-0254">Endocytosis</keyword>
<keyword evidence="11" id="KW-0675">Receptor</keyword>
<keyword evidence="10 12" id="KW-0472">Membrane</keyword>
<keyword evidence="8" id="KW-0256">Endoplasmic reticulum</keyword>
<dbReference type="PRINTS" id="PR01692">
    <property type="entry name" value="LIPOCALINIMR"/>
</dbReference>
<name>A0A9Q1J738_SYNKA</name>
<dbReference type="AlphaFoldDB" id="A0A9Q1J738"/>
<gene>
    <name evidence="13" type="ORF">SKAU_G00100820</name>
</gene>
<feature type="transmembrane region" description="Helical" evidence="12">
    <location>
        <begin position="196"/>
        <end position="217"/>
    </location>
</feature>
<dbReference type="GO" id="GO:0005789">
    <property type="term" value="C:endoplasmic reticulum membrane"/>
    <property type="evidence" value="ECO:0007669"/>
    <property type="project" value="UniProtKB-SubCell"/>
</dbReference>